<feature type="domain" description="DDE Tnp4" evidence="3">
    <location>
        <begin position="214"/>
        <end position="376"/>
    </location>
</feature>
<evidence type="ECO:0000313" key="5">
    <source>
        <dbReference type="Proteomes" id="UP000565441"/>
    </source>
</evidence>
<protein>
    <recommendedName>
        <fullName evidence="3">DDE Tnp4 domain-containing protein</fullName>
    </recommendedName>
</protein>
<dbReference type="EMBL" id="JAACJP010000026">
    <property type="protein sequence ID" value="KAF5376888.1"/>
    <property type="molecule type" value="Genomic_DNA"/>
</dbReference>
<keyword evidence="5" id="KW-1185">Reference proteome</keyword>
<reference evidence="4 5" key="1">
    <citation type="journal article" date="2020" name="ISME J.">
        <title>Uncovering the hidden diversity of litter-decomposition mechanisms in mushroom-forming fungi.</title>
        <authorList>
            <person name="Floudas D."/>
            <person name="Bentzer J."/>
            <person name="Ahren D."/>
            <person name="Johansson T."/>
            <person name="Persson P."/>
            <person name="Tunlid A."/>
        </authorList>
    </citation>
    <scope>NUCLEOTIDE SEQUENCE [LARGE SCALE GENOMIC DNA]</scope>
    <source>
        <strain evidence="4 5">CBS 661.87</strain>
    </source>
</reference>
<name>A0A8H5H541_9AGAR</name>
<dbReference type="PANTHER" id="PTHR48471">
    <property type="entry name" value="DDE TNP4 DOMAIN-CONTAINING PROTEIN"/>
    <property type="match status" value="1"/>
</dbReference>
<dbReference type="GO" id="GO:0046872">
    <property type="term" value="F:metal ion binding"/>
    <property type="evidence" value="ECO:0007669"/>
    <property type="project" value="UniProtKB-KW"/>
</dbReference>
<gene>
    <name evidence="4" type="ORF">D9615_007221</name>
</gene>
<dbReference type="InterPro" id="IPR027806">
    <property type="entry name" value="HARBI1_dom"/>
</dbReference>
<dbReference type="OrthoDB" id="78198at2759"/>
<dbReference type="Pfam" id="PF13359">
    <property type="entry name" value="DDE_Tnp_4"/>
    <property type="match status" value="1"/>
</dbReference>
<comment type="cofactor">
    <cofactor evidence="1">
        <name>a divalent metal cation</name>
        <dbReference type="ChEBI" id="CHEBI:60240"/>
    </cofactor>
</comment>
<comment type="caution">
    <text evidence="4">The sequence shown here is derived from an EMBL/GenBank/DDBJ whole genome shotgun (WGS) entry which is preliminary data.</text>
</comment>
<proteinExistence type="predicted"/>
<evidence type="ECO:0000259" key="3">
    <source>
        <dbReference type="Pfam" id="PF13359"/>
    </source>
</evidence>
<evidence type="ECO:0000256" key="1">
    <source>
        <dbReference type="ARBA" id="ARBA00001968"/>
    </source>
</evidence>
<sequence>MSEDQLCILQLLAEEEEEDRVEDDLRILQAAAAGALIYLAASESRQQRNQRRQRLYLTRNELLPDPRRDTPWQKLYERRNTRAFITTMGIDVPTFKYILEGFTTVWDSTPIPRGDLPGSAAPRLSRRSLDSAGALGLILHYLNSTMADVSLMQIFALIPSTVSRYIHFSLVILLSVLRQLPESEIKWLEGEEFQENNDLIVARHPLLTGAFGSMDGLNLAVQTSADQEIENATFNGWLHNHFVSSVLAFGATGVIIACKLNAPGSWHDSRVARSIYEKLRTETPEGYYLVTDTAFPRGTDQIKGCIRAPIKEGTRLPADPAERARVYAENRQLLSYRQTAEWGNQALQGSFGRLRVPLPINYSNMRADLLETIIRLYQIRTRMVGINQISTVYMDIWREAGQDRIWSDFANILFSEQRKNDRVARFHLEEV</sequence>
<evidence type="ECO:0000313" key="4">
    <source>
        <dbReference type="EMBL" id="KAF5376888.1"/>
    </source>
</evidence>
<dbReference type="PANTHER" id="PTHR48471:SF1">
    <property type="entry name" value="DDE TNP4 DOMAIN-CONTAINING PROTEIN"/>
    <property type="match status" value="1"/>
</dbReference>
<keyword evidence="2" id="KW-0479">Metal-binding</keyword>
<dbReference type="Proteomes" id="UP000565441">
    <property type="component" value="Unassembled WGS sequence"/>
</dbReference>
<evidence type="ECO:0000256" key="2">
    <source>
        <dbReference type="ARBA" id="ARBA00022723"/>
    </source>
</evidence>
<organism evidence="4 5">
    <name type="scientific">Tricholomella constricta</name>
    <dbReference type="NCBI Taxonomy" id="117010"/>
    <lineage>
        <taxon>Eukaryota</taxon>
        <taxon>Fungi</taxon>
        <taxon>Dikarya</taxon>
        <taxon>Basidiomycota</taxon>
        <taxon>Agaricomycotina</taxon>
        <taxon>Agaricomycetes</taxon>
        <taxon>Agaricomycetidae</taxon>
        <taxon>Agaricales</taxon>
        <taxon>Tricholomatineae</taxon>
        <taxon>Lyophyllaceae</taxon>
        <taxon>Tricholomella</taxon>
    </lineage>
</organism>
<dbReference type="AlphaFoldDB" id="A0A8H5H541"/>
<accession>A0A8H5H541</accession>